<dbReference type="EMBL" id="CABFNP030001338">
    <property type="protein sequence ID" value="CAI6100494.1"/>
    <property type="molecule type" value="Genomic_DNA"/>
</dbReference>
<dbReference type="EC" id="1.1.2.3" evidence="16"/>
<keyword evidence="7 19" id="KW-0288">FMN</keyword>
<dbReference type="AlphaFoldDB" id="A0AA35QEL9"/>
<comment type="cofactor">
    <cofactor evidence="1">
        <name>FMN</name>
        <dbReference type="ChEBI" id="CHEBI:58210"/>
    </cofactor>
</comment>
<dbReference type="PIRSF" id="PIRSF000138">
    <property type="entry name" value="Al-hdrx_acd_dh"/>
    <property type="match status" value="1"/>
</dbReference>
<evidence type="ECO:0000256" key="1">
    <source>
        <dbReference type="ARBA" id="ARBA00001917"/>
    </source>
</evidence>
<evidence type="ECO:0000256" key="16">
    <source>
        <dbReference type="ARBA" id="ARBA00066458"/>
    </source>
</evidence>
<keyword evidence="5" id="KW-0349">Heme</keyword>
<dbReference type="GO" id="GO:0005758">
    <property type="term" value="C:mitochondrial intermembrane space"/>
    <property type="evidence" value="ECO:0007669"/>
    <property type="project" value="UniProtKB-SubCell"/>
</dbReference>
<dbReference type="InterPro" id="IPR037396">
    <property type="entry name" value="FMN_HAD"/>
</dbReference>
<evidence type="ECO:0000256" key="14">
    <source>
        <dbReference type="ARBA" id="ARBA00061137"/>
    </source>
</evidence>
<evidence type="ECO:0000256" key="11">
    <source>
        <dbReference type="ARBA" id="ARBA00023128"/>
    </source>
</evidence>
<evidence type="ECO:0000256" key="3">
    <source>
        <dbReference type="ARBA" id="ARBA00004569"/>
    </source>
</evidence>
<proteinExistence type="inferred from homology"/>
<dbReference type="CDD" id="cd02922">
    <property type="entry name" value="FCB2_FMN"/>
    <property type="match status" value="1"/>
</dbReference>
<dbReference type="GO" id="GO:0010181">
    <property type="term" value="F:FMN binding"/>
    <property type="evidence" value="ECO:0007669"/>
    <property type="project" value="InterPro"/>
</dbReference>
<keyword evidence="9" id="KW-0560">Oxidoreductase</keyword>
<dbReference type="Pfam" id="PF01070">
    <property type="entry name" value="FMN_dh"/>
    <property type="match status" value="1"/>
</dbReference>
<evidence type="ECO:0000256" key="19">
    <source>
        <dbReference type="PIRSR" id="PIRSR000138-2"/>
    </source>
</evidence>
<feature type="binding site" evidence="19">
    <location>
        <begin position="103"/>
        <end position="105"/>
    </location>
    <ligand>
        <name>FMN</name>
        <dbReference type="ChEBI" id="CHEBI:58210"/>
    </ligand>
</feature>
<name>A0AA35QEL9_9HYPO</name>
<comment type="similarity">
    <text evidence="14">In the C-terminal section; belongs to the FMN-dependent alpha-hydroxy acid dehydrogenase family.</text>
</comment>
<feature type="active site" description="Proton acceptor" evidence="18">
    <location>
        <position position="291"/>
    </location>
</feature>
<sequence>MTGVSGKAGALVPTGVDDRQATKPSLDTLISTHDFELVASKTFSPKAWAFISSAATDLYTKQRNATTFSRIRLRPRALRDVSKVDLGTTMLGHRIRAPLFCSPVAMSKLVHEEGEKDVSRACKTLGVAQCVSTSASYPLSEIASAMRAHPVLHDEVDDRGFEVPLFFQLYVDKNRENSRRLLQRAHDAGAKAIFLTIDAPVPGKREADERIRSDETLSSGMSGVGVRNDAKGGGIGRVMGGYIDASVSWGDIPWLRSCVPGLPVVLKGVQTCEDAILAAEAGVDAIVVSNHGGRSLDTSSESVMVLLEMHRNCPEVFRTVEVYVDGGITRGTDVFKALCLGARAVGIGRGQLYGLNYGHEGVARYIEIVRDELETTMKMCGVTSIDQLHPGYLNTLSIDHQIPTLDPATKLALIKSKL</sequence>
<dbReference type="PROSITE" id="PS51349">
    <property type="entry name" value="FMN_HYDROXY_ACID_DH_2"/>
    <property type="match status" value="1"/>
</dbReference>
<evidence type="ECO:0000256" key="7">
    <source>
        <dbReference type="ARBA" id="ARBA00022643"/>
    </source>
</evidence>
<comment type="catalytic activity">
    <reaction evidence="13">
        <text>(S)-lactate + 2 Fe(III)-[cytochrome c] = 2 Fe(II)-[cytochrome c] + pyruvate + 2 H(+)</text>
        <dbReference type="Rhea" id="RHEA:19909"/>
        <dbReference type="Rhea" id="RHEA-COMP:10350"/>
        <dbReference type="Rhea" id="RHEA-COMP:14399"/>
        <dbReference type="ChEBI" id="CHEBI:15361"/>
        <dbReference type="ChEBI" id="CHEBI:15378"/>
        <dbReference type="ChEBI" id="CHEBI:16651"/>
        <dbReference type="ChEBI" id="CHEBI:29033"/>
        <dbReference type="ChEBI" id="CHEBI:29034"/>
        <dbReference type="EC" id="1.1.2.3"/>
    </reaction>
    <physiologicalReaction direction="left-to-right" evidence="13">
        <dbReference type="Rhea" id="RHEA:19910"/>
    </physiologicalReaction>
</comment>
<feature type="domain" description="FMN hydroxy acid dehydrogenase" evidence="20">
    <location>
        <begin position="24"/>
        <end position="398"/>
    </location>
</feature>
<feature type="binding site" evidence="19">
    <location>
        <position position="196"/>
    </location>
    <ligand>
        <name>FMN</name>
        <dbReference type="ChEBI" id="CHEBI:58210"/>
    </ligand>
</feature>
<comment type="similarity">
    <text evidence="12">Belongs to the FMN-dependent alpha-hydroxy acid dehydrogenase family.</text>
</comment>
<dbReference type="InterPro" id="IPR000262">
    <property type="entry name" value="FMN-dep_DH"/>
</dbReference>
<dbReference type="Proteomes" id="UP001160390">
    <property type="component" value="Unassembled WGS sequence"/>
</dbReference>
<organism evidence="21 22">
    <name type="scientific">Clonostachys chloroleuca</name>
    <dbReference type="NCBI Taxonomy" id="1926264"/>
    <lineage>
        <taxon>Eukaryota</taxon>
        <taxon>Fungi</taxon>
        <taxon>Dikarya</taxon>
        <taxon>Ascomycota</taxon>
        <taxon>Pezizomycotina</taxon>
        <taxon>Sordariomycetes</taxon>
        <taxon>Hypocreomycetidae</taxon>
        <taxon>Hypocreales</taxon>
        <taxon>Bionectriaceae</taxon>
        <taxon>Clonostachys</taxon>
    </lineage>
</organism>
<feature type="binding site" evidence="19">
    <location>
        <begin position="348"/>
        <end position="349"/>
    </location>
    <ligand>
        <name>FMN</name>
        <dbReference type="ChEBI" id="CHEBI:58210"/>
    </ligand>
</feature>
<dbReference type="InterPro" id="IPR012133">
    <property type="entry name" value="Alpha-hydoxy_acid_DH_FMN"/>
</dbReference>
<evidence type="ECO:0000256" key="13">
    <source>
        <dbReference type="ARBA" id="ARBA00052399"/>
    </source>
</evidence>
<feature type="binding site" evidence="19">
    <location>
        <position position="294"/>
    </location>
    <ligand>
        <name>glyoxylate</name>
        <dbReference type="ChEBI" id="CHEBI:36655"/>
    </ligand>
</feature>
<feature type="binding site" evidence="19">
    <location>
        <position position="267"/>
    </location>
    <ligand>
        <name>FMN</name>
        <dbReference type="ChEBI" id="CHEBI:58210"/>
    </ligand>
</feature>
<evidence type="ECO:0000256" key="5">
    <source>
        <dbReference type="ARBA" id="ARBA00022617"/>
    </source>
</evidence>
<gene>
    <name evidence="21" type="ORF">CCHLO57077_00004627</name>
</gene>
<accession>A0AA35QEL9</accession>
<evidence type="ECO:0000313" key="21">
    <source>
        <dbReference type="EMBL" id="CAI6100494.1"/>
    </source>
</evidence>
<feature type="binding site" evidence="19">
    <location>
        <position position="291"/>
    </location>
    <ligand>
        <name>glyoxylate</name>
        <dbReference type="ChEBI" id="CHEBI:36655"/>
    </ligand>
</feature>
<feature type="binding site" evidence="19">
    <location>
        <position position="170"/>
    </location>
    <ligand>
        <name>glyoxylate</name>
        <dbReference type="ChEBI" id="CHEBI:36655"/>
    </ligand>
</feature>
<feature type="binding site" evidence="19">
    <location>
        <position position="132"/>
    </location>
    <ligand>
        <name>glyoxylate</name>
        <dbReference type="ChEBI" id="CHEBI:36655"/>
    </ligand>
</feature>
<comment type="caution">
    <text evidence="21">The sequence shown here is derived from an EMBL/GenBank/DDBJ whole genome shotgun (WGS) entry which is preliminary data.</text>
</comment>
<dbReference type="PANTHER" id="PTHR10578">
    <property type="entry name" value="S -2-HYDROXY-ACID OXIDASE-RELATED"/>
    <property type="match status" value="1"/>
</dbReference>
<evidence type="ECO:0000313" key="22">
    <source>
        <dbReference type="Proteomes" id="UP001160390"/>
    </source>
</evidence>
<reference evidence="21" key="1">
    <citation type="submission" date="2023-01" db="EMBL/GenBank/DDBJ databases">
        <authorList>
            <person name="Piombo E."/>
        </authorList>
    </citation>
    <scope>NUCLEOTIDE SEQUENCE</scope>
</reference>
<evidence type="ECO:0000256" key="12">
    <source>
        <dbReference type="ARBA" id="ARBA00024042"/>
    </source>
</evidence>
<keyword evidence="8" id="KW-0479">Metal-binding</keyword>
<feature type="binding site" evidence="19">
    <location>
        <position position="205"/>
    </location>
    <ligand>
        <name>glyoxylate</name>
        <dbReference type="ChEBI" id="CHEBI:36655"/>
    </ligand>
</feature>
<keyword evidence="11" id="KW-0496">Mitochondrion</keyword>
<evidence type="ECO:0000259" key="20">
    <source>
        <dbReference type="PROSITE" id="PS51349"/>
    </source>
</evidence>
<feature type="binding site" evidence="19">
    <location>
        <position position="168"/>
    </location>
    <ligand>
        <name>FMN</name>
        <dbReference type="ChEBI" id="CHEBI:58210"/>
    </ligand>
</feature>
<keyword evidence="6 19" id="KW-0285">Flavoprotein</keyword>
<evidence type="ECO:0000256" key="9">
    <source>
        <dbReference type="ARBA" id="ARBA00023002"/>
    </source>
</evidence>
<dbReference type="Gene3D" id="3.20.20.70">
    <property type="entry name" value="Aldolase class I"/>
    <property type="match status" value="1"/>
</dbReference>
<dbReference type="GO" id="GO:0004460">
    <property type="term" value="F:L-lactate dehydrogenase (cytochrome) activity"/>
    <property type="evidence" value="ECO:0007669"/>
    <property type="project" value="UniProtKB-EC"/>
</dbReference>
<evidence type="ECO:0000256" key="2">
    <source>
        <dbReference type="ARBA" id="ARBA00001970"/>
    </source>
</evidence>
<evidence type="ECO:0000256" key="18">
    <source>
        <dbReference type="PIRSR" id="PIRSR000138-1"/>
    </source>
</evidence>
<keyword evidence="10" id="KW-0408">Iron</keyword>
<evidence type="ECO:0000256" key="8">
    <source>
        <dbReference type="ARBA" id="ARBA00022723"/>
    </source>
</evidence>
<feature type="binding site" evidence="19">
    <location>
        <position position="289"/>
    </location>
    <ligand>
        <name>FMN</name>
        <dbReference type="ChEBI" id="CHEBI:58210"/>
    </ligand>
</feature>
<evidence type="ECO:0000256" key="15">
    <source>
        <dbReference type="ARBA" id="ARBA00061589"/>
    </source>
</evidence>
<comment type="cofactor">
    <cofactor evidence="2">
        <name>heme b</name>
        <dbReference type="ChEBI" id="CHEBI:60344"/>
    </cofactor>
</comment>
<dbReference type="InterPro" id="IPR013785">
    <property type="entry name" value="Aldolase_TIM"/>
</dbReference>
<evidence type="ECO:0000256" key="6">
    <source>
        <dbReference type="ARBA" id="ARBA00022630"/>
    </source>
</evidence>
<comment type="subunit">
    <text evidence="4">Homotetramer.</text>
</comment>
<comment type="subcellular location">
    <subcellularLocation>
        <location evidence="3">Mitochondrion intermembrane space</location>
    </subcellularLocation>
</comment>
<dbReference type="PANTHER" id="PTHR10578:SF104">
    <property type="entry name" value="CYTOCHROME B2, MITOCHONDRIAL-RELATED"/>
    <property type="match status" value="1"/>
</dbReference>
<evidence type="ECO:0000256" key="4">
    <source>
        <dbReference type="ARBA" id="ARBA00011881"/>
    </source>
</evidence>
<dbReference type="InterPro" id="IPR037458">
    <property type="entry name" value="L-MDH/L-LDH_FMN-bd"/>
</dbReference>
<evidence type="ECO:0000256" key="10">
    <source>
        <dbReference type="ARBA" id="ARBA00023004"/>
    </source>
</evidence>
<comment type="similarity">
    <text evidence="15">In the N-terminal section; belongs to the cytochrome b5 family.</text>
</comment>
<dbReference type="FunFam" id="3.20.20.70:FF:000062">
    <property type="entry name" value="Cytochrome b2, mitochondrial, putative"/>
    <property type="match status" value="1"/>
</dbReference>
<evidence type="ECO:0000256" key="17">
    <source>
        <dbReference type="ARBA" id="ARBA00068515"/>
    </source>
</evidence>
<dbReference type="SUPFAM" id="SSF51395">
    <property type="entry name" value="FMN-linked oxidoreductases"/>
    <property type="match status" value="1"/>
</dbReference>
<dbReference type="GO" id="GO:0046872">
    <property type="term" value="F:metal ion binding"/>
    <property type="evidence" value="ECO:0007669"/>
    <property type="project" value="UniProtKB-KW"/>
</dbReference>
<keyword evidence="22" id="KW-1185">Reference proteome</keyword>
<protein>
    <recommendedName>
        <fullName evidence="17">L-lactate dehydrogenase (cytochrome)</fullName>
        <ecNumber evidence="16">1.1.2.3</ecNumber>
    </recommendedName>
</protein>